<evidence type="ECO:0000313" key="9">
    <source>
        <dbReference type="EMBL" id="RON09338.1"/>
    </source>
</evidence>
<gene>
    <name evidence="9" type="ORF">BK659_10420</name>
</gene>
<dbReference type="InterPro" id="IPR003661">
    <property type="entry name" value="HisK_dim/P_dom"/>
</dbReference>
<evidence type="ECO:0000256" key="4">
    <source>
        <dbReference type="ARBA" id="ARBA00022679"/>
    </source>
</evidence>
<dbReference type="PANTHER" id="PTHR43711:SF1">
    <property type="entry name" value="HISTIDINE KINASE 1"/>
    <property type="match status" value="1"/>
</dbReference>
<dbReference type="InterPro" id="IPR003594">
    <property type="entry name" value="HATPase_dom"/>
</dbReference>
<evidence type="ECO:0000259" key="8">
    <source>
        <dbReference type="PROSITE" id="PS50109"/>
    </source>
</evidence>
<dbReference type="Pfam" id="PF02518">
    <property type="entry name" value="HATPase_c"/>
    <property type="match status" value="1"/>
</dbReference>
<dbReference type="SUPFAM" id="SSF47384">
    <property type="entry name" value="Homodimeric domain of signal transducing histidine kinase"/>
    <property type="match status" value="1"/>
</dbReference>
<dbReference type="EC" id="2.7.13.3" evidence="2"/>
<accession>A0A423H806</accession>
<dbReference type="InterPro" id="IPR036097">
    <property type="entry name" value="HisK_dim/P_sf"/>
</dbReference>
<keyword evidence="6" id="KW-0902">Two-component regulatory system</keyword>
<dbReference type="OrthoDB" id="9804645at2"/>
<keyword evidence="3" id="KW-0597">Phosphoprotein</keyword>
<evidence type="ECO:0000256" key="5">
    <source>
        <dbReference type="ARBA" id="ARBA00022777"/>
    </source>
</evidence>
<proteinExistence type="predicted"/>
<dbReference type="Proteomes" id="UP000286071">
    <property type="component" value="Unassembled WGS sequence"/>
</dbReference>
<dbReference type="FunFam" id="1.10.287.130:FF:000001">
    <property type="entry name" value="Two-component sensor histidine kinase"/>
    <property type="match status" value="1"/>
</dbReference>
<reference evidence="9 10" key="1">
    <citation type="submission" date="2016-10" db="EMBL/GenBank/DDBJ databases">
        <title>Comparative genome analysis of multiple Pseudomonas spp. focuses on biocontrol and plant growth promoting traits.</title>
        <authorList>
            <person name="Tao X.-Y."/>
            <person name="Taylor C.G."/>
        </authorList>
    </citation>
    <scope>NUCLEOTIDE SEQUENCE [LARGE SCALE GENOMIC DNA]</scope>
    <source>
        <strain evidence="9 10">48H11</strain>
    </source>
</reference>
<dbReference type="Pfam" id="PF00512">
    <property type="entry name" value="HisKA"/>
    <property type="match status" value="1"/>
</dbReference>
<dbReference type="Gene3D" id="6.10.340.10">
    <property type="match status" value="1"/>
</dbReference>
<comment type="catalytic activity">
    <reaction evidence="1">
        <text>ATP + protein L-histidine = ADP + protein N-phospho-L-histidine.</text>
        <dbReference type="EC" id="2.7.13.3"/>
    </reaction>
</comment>
<dbReference type="SMART" id="SM00388">
    <property type="entry name" value="HisKA"/>
    <property type="match status" value="1"/>
</dbReference>
<dbReference type="Gene3D" id="1.10.287.130">
    <property type="match status" value="1"/>
</dbReference>
<evidence type="ECO:0000256" key="1">
    <source>
        <dbReference type="ARBA" id="ARBA00000085"/>
    </source>
</evidence>
<evidence type="ECO:0000256" key="3">
    <source>
        <dbReference type="ARBA" id="ARBA00022553"/>
    </source>
</evidence>
<keyword evidence="7" id="KW-0812">Transmembrane</keyword>
<keyword evidence="7" id="KW-1133">Transmembrane helix</keyword>
<evidence type="ECO:0000256" key="7">
    <source>
        <dbReference type="SAM" id="Phobius"/>
    </source>
</evidence>
<dbReference type="Gene3D" id="3.30.565.10">
    <property type="entry name" value="Histidine kinase-like ATPase, C-terminal domain"/>
    <property type="match status" value="1"/>
</dbReference>
<feature type="transmembrane region" description="Helical" evidence="7">
    <location>
        <begin position="178"/>
        <end position="200"/>
    </location>
</feature>
<dbReference type="InterPro" id="IPR036890">
    <property type="entry name" value="HATPase_C_sf"/>
</dbReference>
<dbReference type="SMART" id="SM00387">
    <property type="entry name" value="HATPase_c"/>
    <property type="match status" value="1"/>
</dbReference>
<dbReference type="PRINTS" id="PR00344">
    <property type="entry name" value="BCTRLSENSOR"/>
</dbReference>
<dbReference type="GO" id="GO:0000155">
    <property type="term" value="F:phosphorelay sensor kinase activity"/>
    <property type="evidence" value="ECO:0007669"/>
    <property type="project" value="InterPro"/>
</dbReference>
<dbReference type="RefSeq" id="WP_123425060.1">
    <property type="nucleotide sequence ID" value="NZ_MOBJ01000007.1"/>
</dbReference>
<evidence type="ECO:0000313" key="10">
    <source>
        <dbReference type="Proteomes" id="UP000286071"/>
    </source>
</evidence>
<dbReference type="PANTHER" id="PTHR43711">
    <property type="entry name" value="TWO-COMPONENT HISTIDINE KINASE"/>
    <property type="match status" value="1"/>
</dbReference>
<dbReference type="InterPro" id="IPR004358">
    <property type="entry name" value="Sig_transdc_His_kin-like_C"/>
</dbReference>
<protein>
    <recommendedName>
        <fullName evidence="2">histidine kinase</fullName>
        <ecNumber evidence="2">2.7.13.3</ecNumber>
    </recommendedName>
</protein>
<dbReference type="CDD" id="cd00075">
    <property type="entry name" value="HATPase"/>
    <property type="match status" value="1"/>
</dbReference>
<dbReference type="InterPro" id="IPR050736">
    <property type="entry name" value="Sensor_HK_Regulatory"/>
</dbReference>
<name>A0A423H806_9PSED</name>
<evidence type="ECO:0000256" key="6">
    <source>
        <dbReference type="ARBA" id="ARBA00023012"/>
    </source>
</evidence>
<dbReference type="CDD" id="cd00082">
    <property type="entry name" value="HisKA"/>
    <property type="match status" value="1"/>
</dbReference>
<dbReference type="AlphaFoldDB" id="A0A423H806"/>
<dbReference type="InterPro" id="IPR005467">
    <property type="entry name" value="His_kinase_dom"/>
</dbReference>
<comment type="caution">
    <text evidence="9">The sequence shown here is derived from an EMBL/GenBank/DDBJ whole genome shotgun (WGS) entry which is preliminary data.</text>
</comment>
<sequence>MRLTLTQRLSAVFALLLLVCSGTSVWMQVRSNHMHELEVVQGLSRDLAQHIAHDTQLMDANGLKPDALRELFSQLMLVNPSVEVYLLDIGGRVVGNAAPEGHLRREQVDLAPVRRLLNGEALPILGDDPRSIDGRKVFSAAPLKVNGQQAGYLYVVLLSEEHDRFAERGATSVALNTALWSIGMVALLCLIAGLTAFTLITRPLRRLTDTVAHFDIDGAPVAPPSPAPSGTPDTLTSHDEIAVLDAAFRQMQNRLGEQWRSLTRQDQERRELVANISHDLRTPLASLHGYLETLSLKDASLTPAERRRYLGIALDQSRKVGGLAQSLLELVRLEHGFVQPVLERFSLTDLVQDIFQKFELTAEARQVQLKASFAPNVSAVCADLGLIERVLTNLFDNALRHTPGGGEIDISLVPQGKFVEITVSDSGPGIAAELREGLFLRPFNIGGARRDGGLGLRIVQRILQLHGREIRLMDVPGRGATFRFSLPVDEETASALAVRSMNLNSPQR</sequence>
<dbReference type="SUPFAM" id="SSF55874">
    <property type="entry name" value="ATPase domain of HSP90 chaperone/DNA topoisomerase II/histidine kinase"/>
    <property type="match status" value="1"/>
</dbReference>
<evidence type="ECO:0000256" key="2">
    <source>
        <dbReference type="ARBA" id="ARBA00012438"/>
    </source>
</evidence>
<keyword evidence="4" id="KW-0808">Transferase</keyword>
<dbReference type="EMBL" id="MOBJ01000007">
    <property type="protein sequence ID" value="RON09338.1"/>
    <property type="molecule type" value="Genomic_DNA"/>
</dbReference>
<keyword evidence="7" id="KW-0472">Membrane</keyword>
<keyword evidence="5 9" id="KW-0418">Kinase</keyword>
<organism evidence="9 10">
    <name type="scientific">Pseudomonas brassicacearum</name>
    <dbReference type="NCBI Taxonomy" id="930166"/>
    <lineage>
        <taxon>Bacteria</taxon>
        <taxon>Pseudomonadati</taxon>
        <taxon>Pseudomonadota</taxon>
        <taxon>Gammaproteobacteria</taxon>
        <taxon>Pseudomonadales</taxon>
        <taxon>Pseudomonadaceae</taxon>
        <taxon>Pseudomonas</taxon>
    </lineage>
</organism>
<dbReference type="PROSITE" id="PS50109">
    <property type="entry name" value="HIS_KIN"/>
    <property type="match status" value="1"/>
</dbReference>
<feature type="domain" description="Histidine kinase" evidence="8">
    <location>
        <begin position="275"/>
        <end position="490"/>
    </location>
</feature>